<accession>A0A0P9LSU7</accession>
<evidence type="ECO:0000313" key="5">
    <source>
        <dbReference type="Proteomes" id="UP000050564"/>
    </source>
</evidence>
<evidence type="ECO:0000313" key="3">
    <source>
        <dbReference type="EMBL" id="RMN24432.1"/>
    </source>
</evidence>
<dbReference type="SUPFAM" id="SSF117070">
    <property type="entry name" value="LEA14-like"/>
    <property type="match status" value="1"/>
</dbReference>
<dbReference type="InterPro" id="IPR004864">
    <property type="entry name" value="LEA_2"/>
</dbReference>
<reference evidence="6 7" key="2">
    <citation type="submission" date="2018-08" db="EMBL/GenBank/DDBJ databases">
        <title>Recombination of ecologically and evolutionarily significant loci maintains genetic cohesion in the Pseudomonas syringae species complex.</title>
        <authorList>
            <person name="Dillon M."/>
            <person name="Thakur S."/>
            <person name="Almeida R.N.D."/>
            <person name="Weir B.S."/>
            <person name="Guttman D.S."/>
        </authorList>
    </citation>
    <scope>NUCLEOTIDE SEQUENCE [LARGE SCALE GENOMIC DNA]</scope>
    <source>
        <strain evidence="4 6">ICMP 15203</strain>
        <strain evidence="3 7">ICMP 2821</strain>
    </source>
</reference>
<proteinExistence type="predicted"/>
<dbReference type="Proteomes" id="UP000281372">
    <property type="component" value="Unassembled WGS sequence"/>
</dbReference>
<name>A0A0P9LSU7_PSECA</name>
<dbReference type="EMBL" id="RBPJ01000227">
    <property type="protein sequence ID" value="RMN91578.1"/>
    <property type="molecule type" value="Genomic_DNA"/>
</dbReference>
<sequence>MSFQAHITRFTSLALILLGLSGCSLLNFDSVRDPEVHLLKVEVIKARLTHQDFKLYFEIENPNDSRLLVRGLNYKIMLNEEMLAEGKSSEWFFVDGDSRKTLRISVRTNLWQHARYIAKLLKKPDQSIHYQLVGKLKTGILFHNNVRILRSGDVIPGDLIKDRR</sequence>
<comment type="caution">
    <text evidence="2">The sequence shown here is derived from an EMBL/GenBank/DDBJ whole genome shotgun (WGS) entry which is preliminary data.</text>
</comment>
<dbReference type="InterPro" id="IPR013990">
    <property type="entry name" value="WHy-dom"/>
</dbReference>
<evidence type="ECO:0000313" key="7">
    <source>
        <dbReference type="Proteomes" id="UP000281372"/>
    </source>
</evidence>
<dbReference type="RefSeq" id="WP_007248714.1">
    <property type="nucleotide sequence ID" value="NZ_CP178532.1"/>
</dbReference>
<dbReference type="Proteomes" id="UP000050564">
    <property type="component" value="Unassembled WGS sequence"/>
</dbReference>
<dbReference type="PATRIC" id="fig|86840.3.peg.2346"/>
<dbReference type="GeneID" id="64467166"/>
<dbReference type="EMBL" id="LJPX01000153">
    <property type="protein sequence ID" value="KPW78433.1"/>
    <property type="molecule type" value="Genomic_DNA"/>
</dbReference>
<evidence type="ECO:0000313" key="2">
    <source>
        <dbReference type="EMBL" id="KPW78433.1"/>
    </source>
</evidence>
<evidence type="ECO:0000313" key="6">
    <source>
        <dbReference type="Proteomes" id="UP000270524"/>
    </source>
</evidence>
<dbReference type="Gene3D" id="2.60.40.1820">
    <property type="match status" value="1"/>
</dbReference>
<gene>
    <name evidence="2" type="ORF">ALO81_01673</name>
    <name evidence="4" type="ORF">ALQ51_03918</name>
    <name evidence="3" type="ORF">ALQ64_01429</name>
</gene>
<protein>
    <recommendedName>
        <fullName evidence="1">Water stress and hypersensitive response domain-containing protein</fullName>
    </recommendedName>
</protein>
<organism evidence="2 5">
    <name type="scientific">Pseudomonas cannabina</name>
    <dbReference type="NCBI Taxonomy" id="86840"/>
    <lineage>
        <taxon>Bacteria</taxon>
        <taxon>Pseudomonadati</taxon>
        <taxon>Pseudomonadota</taxon>
        <taxon>Gammaproteobacteria</taxon>
        <taxon>Pseudomonadales</taxon>
        <taxon>Pseudomonadaceae</taxon>
        <taxon>Pseudomonas</taxon>
    </lineage>
</organism>
<dbReference type="AlphaFoldDB" id="A0A0P9LSU7"/>
<dbReference type="Pfam" id="PF03168">
    <property type="entry name" value="LEA_2"/>
    <property type="match status" value="1"/>
</dbReference>
<feature type="domain" description="Water stress and hypersensitive response" evidence="1">
    <location>
        <begin position="36"/>
        <end position="155"/>
    </location>
</feature>
<evidence type="ECO:0000259" key="1">
    <source>
        <dbReference type="SMART" id="SM00769"/>
    </source>
</evidence>
<dbReference type="Proteomes" id="UP000270524">
    <property type="component" value="Unassembled WGS sequence"/>
</dbReference>
<reference evidence="2 5" key="1">
    <citation type="submission" date="2015-09" db="EMBL/GenBank/DDBJ databases">
        <title>Genome announcement of multiple Pseudomonas syringae strains.</title>
        <authorList>
            <person name="Thakur S."/>
            <person name="Wang P.W."/>
            <person name="Gong Y."/>
            <person name="Weir B.S."/>
            <person name="Guttman D.S."/>
        </authorList>
    </citation>
    <scope>NUCLEOTIDE SEQUENCE [LARGE SCALE GENOMIC DNA]</scope>
    <source>
        <strain evidence="2 5">ICMP2823</strain>
    </source>
</reference>
<dbReference type="GO" id="GO:0009269">
    <property type="term" value="P:response to desiccation"/>
    <property type="evidence" value="ECO:0007669"/>
    <property type="project" value="InterPro"/>
</dbReference>
<evidence type="ECO:0000313" key="4">
    <source>
        <dbReference type="EMBL" id="RMN91578.1"/>
    </source>
</evidence>
<dbReference type="SMART" id="SM00769">
    <property type="entry name" value="WHy"/>
    <property type="match status" value="1"/>
</dbReference>
<dbReference type="EMBL" id="RBOW01000713">
    <property type="protein sequence ID" value="RMN24432.1"/>
    <property type="molecule type" value="Genomic_DNA"/>
</dbReference>